<comment type="subcellular location">
    <subcellularLocation>
        <location evidence="1">Lysosome membrane</location>
        <topology evidence="1">Multi-pass membrane protein</topology>
    </subcellularLocation>
</comment>
<evidence type="ECO:0000256" key="8">
    <source>
        <dbReference type="ARBA" id="ARBA00044876"/>
    </source>
</evidence>
<evidence type="ECO:0000256" key="4">
    <source>
        <dbReference type="ARBA" id="ARBA00022692"/>
    </source>
</evidence>
<evidence type="ECO:0000256" key="11">
    <source>
        <dbReference type="ARBA" id="ARBA00044884"/>
    </source>
</evidence>
<evidence type="ECO:0000256" key="14">
    <source>
        <dbReference type="ARBA" id="ARBA00044898"/>
    </source>
</evidence>
<dbReference type="AlphaFoldDB" id="M2XGX9"/>
<evidence type="ECO:0000256" key="18">
    <source>
        <dbReference type="ARBA" id="ARBA00044912"/>
    </source>
</evidence>
<dbReference type="RefSeq" id="XP_005705842.1">
    <property type="nucleotide sequence ID" value="XM_005705785.1"/>
</dbReference>
<comment type="catalytic activity">
    <reaction evidence="15">
        <text>L-arginyl-L-alpha-amino acid(out) = L-arginyl-L-alpha-amino acid(in)</text>
        <dbReference type="Rhea" id="RHEA:79371"/>
        <dbReference type="ChEBI" id="CHEBI:84315"/>
    </reaction>
</comment>
<comment type="similarity">
    <text evidence="2">Belongs to the major facilitator superfamily.</text>
</comment>
<feature type="transmembrane region" description="Helical" evidence="25">
    <location>
        <begin position="91"/>
        <end position="110"/>
    </location>
</feature>
<feature type="transmembrane region" description="Helical" evidence="25">
    <location>
        <begin position="410"/>
        <end position="428"/>
    </location>
</feature>
<comment type="catalytic activity">
    <reaction evidence="20">
        <text>L-lysyl-glycine(out) = L-lysyl-glycine(in)</text>
        <dbReference type="Rhea" id="RHEA:79407"/>
        <dbReference type="ChEBI" id="CHEBI:191202"/>
    </reaction>
</comment>
<dbReference type="GO" id="GO:0022857">
    <property type="term" value="F:transmembrane transporter activity"/>
    <property type="evidence" value="ECO:0007669"/>
    <property type="project" value="InterPro"/>
</dbReference>
<dbReference type="GO" id="GO:0005765">
    <property type="term" value="C:lysosomal membrane"/>
    <property type="evidence" value="ECO:0007669"/>
    <property type="project" value="UniProtKB-SubCell"/>
</dbReference>
<keyword evidence="7" id="KW-0458">Lysosome</keyword>
<evidence type="ECO:0000259" key="26">
    <source>
        <dbReference type="PROSITE" id="PS50850"/>
    </source>
</evidence>
<comment type="catalytic activity">
    <reaction evidence="14">
        <text>L-aspartyl-L-lysine(out) = L-aspartyl-L-lysine(in)</text>
        <dbReference type="Rhea" id="RHEA:79411"/>
        <dbReference type="ChEBI" id="CHEBI:229953"/>
    </reaction>
</comment>
<dbReference type="PROSITE" id="PS50850">
    <property type="entry name" value="MFS"/>
    <property type="match status" value="1"/>
</dbReference>
<feature type="transmembrane region" description="Helical" evidence="25">
    <location>
        <begin position="302"/>
        <end position="320"/>
    </location>
</feature>
<dbReference type="SUPFAM" id="SSF103473">
    <property type="entry name" value="MFS general substrate transporter"/>
    <property type="match status" value="1"/>
</dbReference>
<evidence type="ECO:0000313" key="28">
    <source>
        <dbReference type="Proteomes" id="UP000030680"/>
    </source>
</evidence>
<evidence type="ECO:0000256" key="19">
    <source>
        <dbReference type="ARBA" id="ARBA00044919"/>
    </source>
</evidence>
<dbReference type="OMA" id="TWTLWGG"/>
<feature type="transmembrane region" description="Helical" evidence="25">
    <location>
        <begin position="147"/>
        <end position="169"/>
    </location>
</feature>
<accession>M2XGX9</accession>
<evidence type="ECO:0000256" key="20">
    <source>
        <dbReference type="ARBA" id="ARBA00044924"/>
    </source>
</evidence>
<dbReference type="Gene3D" id="1.20.1250.20">
    <property type="entry name" value="MFS general substrate transporter like domains"/>
    <property type="match status" value="2"/>
</dbReference>
<evidence type="ECO:0000256" key="6">
    <source>
        <dbReference type="ARBA" id="ARBA00023136"/>
    </source>
</evidence>
<feature type="transmembrane region" description="Helical" evidence="25">
    <location>
        <begin position="273"/>
        <end position="296"/>
    </location>
</feature>
<dbReference type="Pfam" id="PF07690">
    <property type="entry name" value="MFS_1"/>
    <property type="match status" value="1"/>
</dbReference>
<dbReference type="GeneID" id="17088128"/>
<evidence type="ECO:0000256" key="10">
    <source>
        <dbReference type="ARBA" id="ARBA00044881"/>
    </source>
</evidence>
<evidence type="ECO:0000313" key="27">
    <source>
        <dbReference type="EMBL" id="EME29322.1"/>
    </source>
</evidence>
<keyword evidence="5 25" id="KW-1133">Transmembrane helix</keyword>
<evidence type="ECO:0000256" key="5">
    <source>
        <dbReference type="ARBA" id="ARBA00022989"/>
    </source>
</evidence>
<evidence type="ECO:0000256" key="1">
    <source>
        <dbReference type="ARBA" id="ARBA00004155"/>
    </source>
</evidence>
<comment type="catalytic activity">
    <reaction evidence="19">
        <text>L-alanyl-L-lysine(out) = L-alanyl-L-lysine(in)</text>
        <dbReference type="Rhea" id="RHEA:79415"/>
        <dbReference type="ChEBI" id="CHEBI:192470"/>
    </reaction>
</comment>
<evidence type="ECO:0000256" key="25">
    <source>
        <dbReference type="SAM" id="Phobius"/>
    </source>
</evidence>
<comment type="catalytic activity">
    <reaction evidence="18">
        <text>L-histidyl-L-alpha-amino acid(out) = L-histidyl-L-alpha-amino acid(in)</text>
        <dbReference type="Rhea" id="RHEA:79379"/>
        <dbReference type="ChEBI" id="CHEBI:229964"/>
    </reaction>
</comment>
<evidence type="ECO:0000256" key="21">
    <source>
        <dbReference type="ARBA" id="ARBA00044985"/>
    </source>
</evidence>
<comment type="subunit">
    <text evidence="24">Homodimer. Interacts with lysosomal protein GLMP (via lumenal domain); the interaction starts while both proteins are still in the endoplasmic reticulum and is required for stabilization of MFSD1 in lysosomes but has no direct effect on its targeting to lysosomes or transporter activity.</text>
</comment>
<dbReference type="eggNOG" id="KOG4686">
    <property type="taxonomic scope" value="Eukaryota"/>
</dbReference>
<comment type="catalytic activity">
    <reaction evidence="8">
        <text>L-lysyl-L-alanine(out) = L-lysyl-L-alanine(in)</text>
        <dbReference type="Rhea" id="RHEA:79399"/>
        <dbReference type="ChEBI" id="CHEBI:229954"/>
    </reaction>
</comment>
<evidence type="ECO:0000256" key="16">
    <source>
        <dbReference type="ARBA" id="ARBA00044900"/>
    </source>
</evidence>
<gene>
    <name evidence="27" type="ORF">Gasu_33280</name>
</gene>
<evidence type="ECO:0000256" key="23">
    <source>
        <dbReference type="ARBA" id="ARBA00045709"/>
    </source>
</evidence>
<dbReference type="KEGG" id="gsl:Gasu_33280"/>
<feature type="transmembrane region" description="Helical" evidence="25">
    <location>
        <begin position="341"/>
        <end position="361"/>
    </location>
</feature>
<feature type="transmembrane region" description="Helical" evidence="25">
    <location>
        <begin position="181"/>
        <end position="202"/>
    </location>
</feature>
<comment type="catalytic activity">
    <reaction evidence="13">
        <text>L-alpha-aminoacyl-L-lysine(out) = L-alpha-aminoacyl-L-lysine(in)</text>
        <dbReference type="Rhea" id="RHEA:79383"/>
        <dbReference type="ChEBI" id="CHEBI:229966"/>
    </reaction>
</comment>
<evidence type="ECO:0000256" key="17">
    <source>
        <dbReference type="ARBA" id="ARBA00044903"/>
    </source>
</evidence>
<keyword evidence="6 25" id="KW-0472">Membrane</keyword>
<evidence type="ECO:0000256" key="12">
    <source>
        <dbReference type="ARBA" id="ARBA00044891"/>
    </source>
</evidence>
<comment type="catalytic activity">
    <reaction evidence="16">
        <text>L-lysyl-L-lysine(out) = L-lysyl-L-lysine(in)</text>
        <dbReference type="Rhea" id="RHEA:79403"/>
        <dbReference type="ChEBI" id="CHEBI:229956"/>
    </reaction>
</comment>
<dbReference type="Gramene" id="EME29322">
    <property type="protein sequence ID" value="EME29322"/>
    <property type="gene ID" value="Gasu_33280"/>
</dbReference>
<evidence type="ECO:0000256" key="7">
    <source>
        <dbReference type="ARBA" id="ARBA00023228"/>
    </source>
</evidence>
<comment type="catalytic activity">
    <reaction evidence="10">
        <text>L-alpha-aminoacyl-L-arginine(out) = L-alpha-aminoacyl-L-arginine(in)</text>
        <dbReference type="Rhea" id="RHEA:79367"/>
        <dbReference type="ChEBI" id="CHEBI:229968"/>
    </reaction>
</comment>
<comment type="catalytic activity">
    <reaction evidence="17">
        <text>L-arginyl-glycine(out) = L-arginyl-glycine(in)</text>
        <dbReference type="Rhea" id="RHEA:79391"/>
        <dbReference type="ChEBI" id="CHEBI:229955"/>
    </reaction>
</comment>
<feature type="transmembrane region" description="Helical" evidence="25">
    <location>
        <begin position="63"/>
        <end position="84"/>
    </location>
</feature>
<dbReference type="InterPro" id="IPR036259">
    <property type="entry name" value="MFS_trans_sf"/>
</dbReference>
<comment type="catalytic activity">
    <reaction evidence="12">
        <text>L-lysyl-L-alpha-amino acid(out) = L-lysyl-L-alpha-amino acid(in)</text>
        <dbReference type="Rhea" id="RHEA:79387"/>
        <dbReference type="ChEBI" id="CHEBI:229965"/>
    </reaction>
</comment>
<feature type="transmembrane region" description="Helical" evidence="25">
    <location>
        <begin position="239"/>
        <end position="261"/>
    </location>
</feature>
<evidence type="ECO:0000256" key="9">
    <source>
        <dbReference type="ARBA" id="ARBA00044878"/>
    </source>
</evidence>
<sequence length="503" mass="55463">MSPTTATTAIASLSRRRQRFVVLFFVCLFTFGSYFCFDTPGALGSLLERGPMKLSATEFNLLYSVYAWPNVVLVFLGGFFIDTFGSRPCSIVLSLITLTGQLITTTGVFYKSFKLLLIGRFLFGSGSESLNVCQSTIVSHWFQGNELAMAFGFSLTVSRLGSIIAFNILPSYSQRFGLSSAFLLGALLCSVSFIATLCFVYVDKKAEEELSFAMTQVDQGNTSLSDVEHKFSSKGIFPLSFWLGSIAGMTAYSIFFSFIAIGTDLFQREFDIAGSTAGFLVSLIYNISMFLAPVLGKLLDSYGYRGITIGLAVILTSLSLHILSSSFHTMKIFYSLSRLQLLYSCSILLGLGLSGISSALWPSLAICVHPQSLATAIGVAQALQNLGTSLTTFFMGILIDRKGYRQSLRFLEMIGISSFCVVFVWNVLDRFGEDRINRPTEQLEEIEELRQPLALESERQSRGKLMIVPVTPRVVVLVRQRLLGPQGESGIVRRNYYAKIGIQ</sequence>
<dbReference type="InterPro" id="IPR052187">
    <property type="entry name" value="MFSD1"/>
</dbReference>
<evidence type="ECO:0000256" key="15">
    <source>
        <dbReference type="ARBA" id="ARBA00044899"/>
    </source>
</evidence>
<feature type="transmembrane region" description="Helical" evidence="25">
    <location>
        <begin position="20"/>
        <end position="43"/>
    </location>
</feature>
<dbReference type="PANTHER" id="PTHR23512:SF3">
    <property type="entry name" value="MAJOR FACILITATOR SUPERFAMILY DOMAIN-CONTAINING PROTEIN 1"/>
    <property type="match status" value="1"/>
</dbReference>
<evidence type="ECO:0000256" key="22">
    <source>
        <dbReference type="ARBA" id="ARBA00045018"/>
    </source>
</evidence>
<protein>
    <recommendedName>
        <fullName evidence="21">Lysosomal dipeptide transporter MFSD1</fullName>
    </recommendedName>
    <alternativeName>
        <fullName evidence="22">Major facilitator superfamily domain-containing protein 1</fullName>
    </alternativeName>
</protein>
<reference evidence="28" key="1">
    <citation type="journal article" date="2013" name="Science">
        <title>Gene transfer from bacteria and archaea facilitated evolution of an extremophilic eukaryote.</title>
        <authorList>
            <person name="Schonknecht G."/>
            <person name="Chen W.H."/>
            <person name="Ternes C.M."/>
            <person name="Barbier G.G."/>
            <person name="Shrestha R.P."/>
            <person name="Stanke M."/>
            <person name="Brautigam A."/>
            <person name="Baker B.J."/>
            <person name="Banfield J.F."/>
            <person name="Garavito R.M."/>
            <person name="Carr K."/>
            <person name="Wilkerson C."/>
            <person name="Rensing S.A."/>
            <person name="Gagneul D."/>
            <person name="Dickenson N.E."/>
            <person name="Oesterhelt C."/>
            <person name="Lercher M.J."/>
            <person name="Weber A.P."/>
        </authorList>
    </citation>
    <scope>NUCLEOTIDE SEQUENCE [LARGE SCALE GENOMIC DNA]</scope>
    <source>
        <strain evidence="28">074W</strain>
    </source>
</reference>
<dbReference type="EMBL" id="KB454510">
    <property type="protein sequence ID" value="EME29322.1"/>
    <property type="molecule type" value="Genomic_DNA"/>
</dbReference>
<keyword evidence="28" id="KW-1185">Reference proteome</keyword>
<comment type="catalytic activity">
    <reaction evidence="9">
        <text>L-histidyl-glycine(out) = L-histidyl-glycine(in)</text>
        <dbReference type="Rhea" id="RHEA:79395"/>
        <dbReference type="ChEBI" id="CHEBI:229957"/>
    </reaction>
</comment>
<keyword evidence="3" id="KW-0813">Transport</keyword>
<name>M2XGX9_GALSU</name>
<organism evidence="27 28">
    <name type="scientific">Galdieria sulphuraria</name>
    <name type="common">Red alga</name>
    <dbReference type="NCBI Taxonomy" id="130081"/>
    <lineage>
        <taxon>Eukaryota</taxon>
        <taxon>Rhodophyta</taxon>
        <taxon>Bangiophyceae</taxon>
        <taxon>Galdieriales</taxon>
        <taxon>Galdieriaceae</taxon>
        <taxon>Galdieria</taxon>
    </lineage>
</organism>
<dbReference type="OrthoDB" id="424834at2759"/>
<evidence type="ECO:0000256" key="2">
    <source>
        <dbReference type="ARBA" id="ARBA00008335"/>
    </source>
</evidence>
<feature type="transmembrane region" description="Helical" evidence="25">
    <location>
        <begin position="373"/>
        <end position="398"/>
    </location>
</feature>
<feature type="domain" description="Major facilitator superfamily (MFS) profile" evidence="26">
    <location>
        <begin position="19"/>
        <end position="432"/>
    </location>
</feature>
<dbReference type="InterPro" id="IPR011701">
    <property type="entry name" value="MFS"/>
</dbReference>
<dbReference type="Proteomes" id="UP000030680">
    <property type="component" value="Unassembled WGS sequence"/>
</dbReference>
<evidence type="ECO:0000256" key="24">
    <source>
        <dbReference type="ARBA" id="ARBA00046376"/>
    </source>
</evidence>
<evidence type="ECO:0000256" key="13">
    <source>
        <dbReference type="ARBA" id="ARBA00044893"/>
    </source>
</evidence>
<comment type="catalytic activity">
    <reaction evidence="11">
        <text>L-alpha-aminoacyl-L-histidine(out) = L-alpha-aminoacyl-L-histidine(in)</text>
        <dbReference type="Rhea" id="RHEA:79375"/>
        <dbReference type="ChEBI" id="CHEBI:229967"/>
    </reaction>
</comment>
<evidence type="ECO:0000256" key="3">
    <source>
        <dbReference type="ARBA" id="ARBA00022448"/>
    </source>
</evidence>
<proteinExistence type="inferred from homology"/>
<dbReference type="InterPro" id="IPR020846">
    <property type="entry name" value="MFS_dom"/>
</dbReference>
<comment type="function">
    <text evidence="23">Lysosomal dipeptide uniporter that selectively exports lysine, arginine or histidine-containing dipeptides with a net positive charge from the lysosome lumen into the cytosol. Could play a role in a specific type of protein O-glycosylation indirectly regulating macrophages migration and tissue invasion. Also essential for liver homeostasis.</text>
</comment>
<dbReference type="PANTHER" id="PTHR23512">
    <property type="entry name" value="MAJOR FACILITATOR SUPERFAMILY DOMAIN-CONTAINING PROTEIN 1"/>
    <property type="match status" value="1"/>
</dbReference>
<keyword evidence="4 25" id="KW-0812">Transmembrane</keyword>